<organism evidence="2 3">
    <name type="scientific">Caballeronia humi</name>
    <dbReference type="NCBI Taxonomy" id="326474"/>
    <lineage>
        <taxon>Bacteria</taxon>
        <taxon>Pseudomonadati</taxon>
        <taxon>Pseudomonadota</taxon>
        <taxon>Betaproteobacteria</taxon>
        <taxon>Burkholderiales</taxon>
        <taxon>Burkholderiaceae</taxon>
        <taxon>Caballeronia</taxon>
    </lineage>
</organism>
<dbReference type="OrthoDB" id="7016221at2"/>
<dbReference type="STRING" id="326474.AWB65_01356"/>
<dbReference type="InterPro" id="IPR029063">
    <property type="entry name" value="SAM-dependent_MTases_sf"/>
</dbReference>
<dbReference type="GO" id="GO:0008168">
    <property type="term" value="F:methyltransferase activity"/>
    <property type="evidence" value="ECO:0007669"/>
    <property type="project" value="UniProtKB-KW"/>
</dbReference>
<dbReference type="GO" id="GO:0032259">
    <property type="term" value="P:methylation"/>
    <property type="evidence" value="ECO:0007669"/>
    <property type="project" value="UniProtKB-KW"/>
</dbReference>
<accession>A0A158FYC8</accession>
<proteinExistence type="predicted"/>
<gene>
    <name evidence="2" type="ORF">AWB65_01356</name>
</gene>
<protein>
    <submittedName>
        <fullName evidence="2">FkbM family methyltransferase</fullName>
    </submittedName>
</protein>
<dbReference type="Pfam" id="PF05050">
    <property type="entry name" value="Methyltransf_21"/>
    <property type="match status" value="1"/>
</dbReference>
<sequence length="277" mass="30534">MQNASPTPLTPPMYLIQTRHGSMLANGNDFFIGRALLEYGEFSEIESQFIMQLVGGSGLVVEVGANIGAHSIAMAKTAAQNHQTMVVFEPQPVIFQNLCANLALNNIQNVRAWPFACGAEKGELHFPSQDYYSPGNFGGVSMQTEAGANTVVVPCVTLDEMLGGALVSLIKLDVEGFELSALQGAQRTIGRSRPVLYVENDRMDRSPALIEWIWSQDYRVWWHIPALFNPDNYFAKSENIYNNIASFNLLALPRERAVQTAGLIEVTDSAFHPLAKR</sequence>
<dbReference type="Gene3D" id="3.40.50.150">
    <property type="entry name" value="Vaccinia Virus protein VP39"/>
    <property type="match status" value="1"/>
</dbReference>
<dbReference type="PANTHER" id="PTHR34203:SF15">
    <property type="entry name" value="SLL1173 PROTEIN"/>
    <property type="match status" value="1"/>
</dbReference>
<keyword evidence="2" id="KW-0489">Methyltransferase</keyword>
<keyword evidence="2" id="KW-0808">Transferase</keyword>
<dbReference type="SUPFAM" id="SSF53335">
    <property type="entry name" value="S-adenosyl-L-methionine-dependent methyltransferases"/>
    <property type="match status" value="1"/>
</dbReference>
<evidence type="ECO:0000313" key="3">
    <source>
        <dbReference type="Proteomes" id="UP000054977"/>
    </source>
</evidence>
<dbReference type="RefSeq" id="WP_087666406.1">
    <property type="nucleotide sequence ID" value="NZ_FCNW02000004.1"/>
</dbReference>
<evidence type="ECO:0000259" key="1">
    <source>
        <dbReference type="Pfam" id="PF05050"/>
    </source>
</evidence>
<feature type="domain" description="Methyltransferase FkbM" evidence="1">
    <location>
        <begin position="62"/>
        <end position="220"/>
    </location>
</feature>
<dbReference type="AlphaFoldDB" id="A0A158FYC8"/>
<dbReference type="NCBIfam" id="TIGR01444">
    <property type="entry name" value="fkbM_fam"/>
    <property type="match status" value="1"/>
</dbReference>
<dbReference type="InterPro" id="IPR006342">
    <property type="entry name" value="FkbM_mtfrase"/>
</dbReference>
<dbReference type="Proteomes" id="UP000054977">
    <property type="component" value="Unassembled WGS sequence"/>
</dbReference>
<dbReference type="InterPro" id="IPR052514">
    <property type="entry name" value="SAM-dependent_MTase"/>
</dbReference>
<reference evidence="2" key="1">
    <citation type="submission" date="2016-01" db="EMBL/GenBank/DDBJ databases">
        <authorList>
            <person name="Peeters C."/>
        </authorList>
    </citation>
    <scope>NUCLEOTIDE SEQUENCE [LARGE SCALE GENOMIC DNA]</scope>
    <source>
        <strain evidence="2">LMG 22934</strain>
    </source>
</reference>
<evidence type="ECO:0000313" key="2">
    <source>
        <dbReference type="EMBL" id="SAL24369.1"/>
    </source>
</evidence>
<comment type="caution">
    <text evidence="2">The sequence shown here is derived from an EMBL/GenBank/DDBJ whole genome shotgun (WGS) entry which is preliminary data.</text>
</comment>
<dbReference type="EMBL" id="FCNW02000004">
    <property type="protein sequence ID" value="SAL24369.1"/>
    <property type="molecule type" value="Genomic_DNA"/>
</dbReference>
<name>A0A158FYC8_9BURK</name>
<keyword evidence="3" id="KW-1185">Reference proteome</keyword>
<dbReference type="PANTHER" id="PTHR34203">
    <property type="entry name" value="METHYLTRANSFERASE, FKBM FAMILY PROTEIN"/>
    <property type="match status" value="1"/>
</dbReference>